<dbReference type="Gene3D" id="1.10.150.130">
    <property type="match status" value="1"/>
</dbReference>
<dbReference type="SUPFAM" id="SSF56349">
    <property type="entry name" value="DNA breaking-rejoining enzymes"/>
    <property type="match status" value="1"/>
</dbReference>
<evidence type="ECO:0000256" key="3">
    <source>
        <dbReference type="PROSITE-ProRule" id="PRU01248"/>
    </source>
</evidence>
<evidence type="ECO:0000256" key="2">
    <source>
        <dbReference type="ARBA" id="ARBA00023125"/>
    </source>
</evidence>
<proteinExistence type="predicted"/>
<gene>
    <name evidence="5" type="ORF">NSMM_260012</name>
</gene>
<organism evidence="5 6">
    <name type="scientific">Nitrosomonas mobilis</name>
    <dbReference type="NCBI Taxonomy" id="51642"/>
    <lineage>
        <taxon>Bacteria</taxon>
        <taxon>Pseudomonadati</taxon>
        <taxon>Pseudomonadota</taxon>
        <taxon>Betaproteobacteria</taxon>
        <taxon>Nitrosomonadales</taxon>
        <taxon>Nitrosomonadaceae</taxon>
        <taxon>Nitrosomonas</taxon>
    </lineage>
</organism>
<evidence type="ECO:0000259" key="4">
    <source>
        <dbReference type="PROSITE" id="PS51900"/>
    </source>
</evidence>
<feature type="domain" description="Core-binding (CB)" evidence="4">
    <location>
        <begin position="83"/>
        <end position="153"/>
    </location>
</feature>
<dbReference type="AlphaFoldDB" id="A0A1G5SC11"/>
<evidence type="ECO:0000313" key="5">
    <source>
        <dbReference type="EMBL" id="SCZ84716.1"/>
    </source>
</evidence>
<protein>
    <recommendedName>
        <fullName evidence="4">Core-binding (CB) domain-containing protein</fullName>
    </recommendedName>
</protein>
<dbReference type="InterPro" id="IPR044068">
    <property type="entry name" value="CB"/>
</dbReference>
<sequence>MVTTRQAGLEIAEDSVDPPELGSLLWFASGDNCKMVTTANFGDGTKAGQGIRELDKSDFSNKNLPIDLGPSTRILDLAKFQQLSEIPVELEWHANLDNENTKHAYKNALRDFMQFTGICKPEEFRNEPKKRDLSESIIRNKLASISSLFKYLCDKNAVTHNPVKGTKRPPVESYEGIRKREERPTLAYPSCGKWIDT</sequence>
<dbReference type="STRING" id="51642.NSMM_260012"/>
<keyword evidence="2 3" id="KW-0238">DNA-binding</keyword>
<dbReference type="PROSITE" id="PS51900">
    <property type="entry name" value="CB"/>
    <property type="match status" value="1"/>
</dbReference>
<name>A0A1G5SC11_9PROT</name>
<dbReference type="InterPro" id="IPR011010">
    <property type="entry name" value="DNA_brk_join_enz"/>
</dbReference>
<dbReference type="GO" id="GO:0015074">
    <property type="term" value="P:DNA integration"/>
    <property type="evidence" value="ECO:0007669"/>
    <property type="project" value="UniProtKB-KW"/>
</dbReference>
<dbReference type="InterPro" id="IPR010998">
    <property type="entry name" value="Integrase_recombinase_N"/>
</dbReference>
<dbReference type="GO" id="GO:0003677">
    <property type="term" value="F:DNA binding"/>
    <property type="evidence" value="ECO:0007669"/>
    <property type="project" value="UniProtKB-UniRule"/>
</dbReference>
<accession>A0A1G5SC11</accession>
<dbReference type="EMBL" id="FMWO01000032">
    <property type="protein sequence ID" value="SCZ84716.1"/>
    <property type="molecule type" value="Genomic_DNA"/>
</dbReference>
<evidence type="ECO:0000313" key="6">
    <source>
        <dbReference type="Proteomes" id="UP000198729"/>
    </source>
</evidence>
<dbReference type="Proteomes" id="UP000198729">
    <property type="component" value="Unassembled WGS sequence"/>
</dbReference>
<evidence type="ECO:0000256" key="1">
    <source>
        <dbReference type="ARBA" id="ARBA00022908"/>
    </source>
</evidence>
<keyword evidence="1" id="KW-0229">DNA integration</keyword>
<keyword evidence="6" id="KW-1185">Reference proteome</keyword>
<reference evidence="5 6" key="1">
    <citation type="submission" date="2016-10" db="EMBL/GenBank/DDBJ databases">
        <authorList>
            <person name="de Groot N.N."/>
        </authorList>
    </citation>
    <scope>NUCLEOTIDE SEQUENCE [LARGE SCALE GENOMIC DNA]</scope>
    <source>
        <strain evidence="5">1</strain>
    </source>
</reference>